<feature type="region of interest" description="Disordered" evidence="1">
    <location>
        <begin position="233"/>
        <end position="254"/>
    </location>
</feature>
<feature type="transmembrane region" description="Helical" evidence="2">
    <location>
        <begin position="29"/>
        <end position="55"/>
    </location>
</feature>
<accession>A0A8E2DGV1</accession>
<keyword evidence="2" id="KW-0472">Membrane</keyword>
<keyword evidence="4" id="KW-1185">Reference proteome</keyword>
<reference evidence="3 4" key="1">
    <citation type="submission" date="2016-07" db="EMBL/GenBank/DDBJ databases">
        <title>Draft genome of the white-rot fungus Obba rivulosa 3A-2.</title>
        <authorList>
            <consortium name="DOE Joint Genome Institute"/>
            <person name="Miettinen O."/>
            <person name="Riley R."/>
            <person name="Acob R."/>
            <person name="Barry K."/>
            <person name="Cullen D."/>
            <person name="De Vries R."/>
            <person name="Hainaut M."/>
            <person name="Hatakka A."/>
            <person name="Henrissat B."/>
            <person name="Hilden K."/>
            <person name="Kuo R."/>
            <person name="Labutti K."/>
            <person name="Lipzen A."/>
            <person name="Makela M.R."/>
            <person name="Sandor L."/>
            <person name="Spatafora J.W."/>
            <person name="Grigoriev I.V."/>
            <person name="Hibbett D.S."/>
        </authorList>
    </citation>
    <scope>NUCLEOTIDE SEQUENCE [LARGE SCALE GENOMIC DNA]</scope>
    <source>
        <strain evidence="3 4">3A-2</strain>
    </source>
</reference>
<dbReference type="OrthoDB" id="2502792at2759"/>
<sequence length="254" mass="27539">MDAVPSDVPLPAIFNPLLNYLSSVLPPPLYSLVVTLVTHSWAFATSLFALVLAMASSHPSTWDAQKILPPLITLLCAYLALVTFFRTTGWMIRTGIWFLKWGTILSALAAGAGWVLGNANANEGGLDGWRDGNGILPAIGGFVLDALNGQGRNAAGGSRSRSNARSRSQRQKGPRPKAWESWDRQEQWKYKEGQDRDDTEGLGEEVQKIVGNILGSAGNVLREGGWWEAAKGMVGNLGQDGGNEQTEHQGRRTR</sequence>
<name>A0A8E2DGV1_9APHY</name>
<keyword evidence="2" id="KW-1133">Transmembrane helix</keyword>
<dbReference type="EMBL" id="KV722531">
    <property type="protein sequence ID" value="OCH86367.1"/>
    <property type="molecule type" value="Genomic_DNA"/>
</dbReference>
<evidence type="ECO:0000313" key="4">
    <source>
        <dbReference type="Proteomes" id="UP000250043"/>
    </source>
</evidence>
<dbReference type="AlphaFoldDB" id="A0A8E2DGV1"/>
<protein>
    <submittedName>
        <fullName evidence="3">Uncharacterized protein</fullName>
    </submittedName>
</protein>
<feature type="region of interest" description="Disordered" evidence="1">
    <location>
        <begin position="153"/>
        <end position="184"/>
    </location>
</feature>
<feature type="transmembrane region" description="Helical" evidence="2">
    <location>
        <begin position="67"/>
        <end position="85"/>
    </location>
</feature>
<feature type="compositionally biased region" description="Basic and acidic residues" evidence="1">
    <location>
        <begin position="245"/>
        <end position="254"/>
    </location>
</feature>
<keyword evidence="2" id="KW-0812">Transmembrane</keyword>
<evidence type="ECO:0000313" key="3">
    <source>
        <dbReference type="EMBL" id="OCH86367.1"/>
    </source>
</evidence>
<dbReference type="Proteomes" id="UP000250043">
    <property type="component" value="Unassembled WGS sequence"/>
</dbReference>
<organism evidence="3 4">
    <name type="scientific">Obba rivulosa</name>
    <dbReference type="NCBI Taxonomy" id="1052685"/>
    <lineage>
        <taxon>Eukaryota</taxon>
        <taxon>Fungi</taxon>
        <taxon>Dikarya</taxon>
        <taxon>Basidiomycota</taxon>
        <taxon>Agaricomycotina</taxon>
        <taxon>Agaricomycetes</taxon>
        <taxon>Polyporales</taxon>
        <taxon>Gelatoporiaceae</taxon>
        <taxon>Obba</taxon>
    </lineage>
</organism>
<feature type="compositionally biased region" description="Basic residues" evidence="1">
    <location>
        <begin position="162"/>
        <end position="175"/>
    </location>
</feature>
<evidence type="ECO:0000256" key="2">
    <source>
        <dbReference type="SAM" id="Phobius"/>
    </source>
</evidence>
<gene>
    <name evidence="3" type="ORF">OBBRIDRAFT_243339</name>
</gene>
<proteinExistence type="predicted"/>
<evidence type="ECO:0000256" key="1">
    <source>
        <dbReference type="SAM" id="MobiDB-lite"/>
    </source>
</evidence>
<feature type="transmembrane region" description="Helical" evidence="2">
    <location>
        <begin position="97"/>
        <end position="116"/>
    </location>
</feature>